<dbReference type="InterPro" id="IPR047184">
    <property type="entry name" value="KANK1-4"/>
</dbReference>
<dbReference type="SMART" id="SM00248">
    <property type="entry name" value="ANK"/>
    <property type="match status" value="3"/>
</dbReference>
<proteinExistence type="predicted"/>
<dbReference type="GO" id="GO:0030837">
    <property type="term" value="P:negative regulation of actin filament polymerization"/>
    <property type="evidence" value="ECO:0007669"/>
    <property type="project" value="InterPro"/>
</dbReference>
<dbReference type="PANTHER" id="PTHR24168">
    <property type="entry name" value="KN MOTIF AND ANKYRIN REPEAT DOMAIN-CONTAINING"/>
    <property type="match status" value="1"/>
</dbReference>
<sequence length="164" mass="17940">MPCSHIENCDLFAQFALNPALDLWKEHYCKNEFIRCVRFQNSSKGLAVPLTLLPNGTMVSVVHSSEEMGAVAIFNAITKGRAHMVSSLLKAGANINAQNIEGKTPLMVAAELNSIEIVELLIKKNADSHARNLQNQTAYDLAIKKGNAEVAAFLRPHCNRLVAV</sequence>
<protein>
    <submittedName>
        <fullName evidence="1">Uncharacterized protein</fullName>
    </submittedName>
</protein>
<dbReference type="PROSITE" id="PS50088">
    <property type="entry name" value="ANK_REPEAT"/>
    <property type="match status" value="2"/>
</dbReference>
<reference evidence="1" key="1">
    <citation type="submission" date="2018-06" db="EMBL/GenBank/DDBJ databases">
        <authorList>
            <person name="Zhirakovskaya E."/>
        </authorList>
    </citation>
    <scope>NUCLEOTIDE SEQUENCE</scope>
</reference>
<gene>
    <name evidence="1" type="ORF">MNBD_GAMMA21-1791</name>
</gene>
<accession>A0A3B0ZGH4</accession>
<dbReference type="AlphaFoldDB" id="A0A3B0ZGH4"/>
<dbReference type="SUPFAM" id="SSF48403">
    <property type="entry name" value="Ankyrin repeat"/>
    <property type="match status" value="1"/>
</dbReference>
<dbReference type="InterPro" id="IPR002110">
    <property type="entry name" value="Ankyrin_rpt"/>
</dbReference>
<organism evidence="1">
    <name type="scientific">hydrothermal vent metagenome</name>
    <dbReference type="NCBI Taxonomy" id="652676"/>
    <lineage>
        <taxon>unclassified sequences</taxon>
        <taxon>metagenomes</taxon>
        <taxon>ecological metagenomes</taxon>
    </lineage>
</organism>
<dbReference type="GO" id="GO:0005737">
    <property type="term" value="C:cytoplasm"/>
    <property type="evidence" value="ECO:0007669"/>
    <property type="project" value="TreeGrafter"/>
</dbReference>
<dbReference type="GO" id="GO:0005856">
    <property type="term" value="C:cytoskeleton"/>
    <property type="evidence" value="ECO:0007669"/>
    <property type="project" value="TreeGrafter"/>
</dbReference>
<name>A0A3B0ZGH4_9ZZZZ</name>
<dbReference type="PANTHER" id="PTHR24168:SF21">
    <property type="entry name" value="KANK, ISOFORM D"/>
    <property type="match status" value="1"/>
</dbReference>
<dbReference type="EMBL" id="UOFR01000003">
    <property type="protein sequence ID" value="VAW90711.1"/>
    <property type="molecule type" value="Genomic_DNA"/>
</dbReference>
<evidence type="ECO:0000313" key="1">
    <source>
        <dbReference type="EMBL" id="VAW90711.1"/>
    </source>
</evidence>
<dbReference type="PROSITE" id="PS50297">
    <property type="entry name" value="ANK_REP_REGION"/>
    <property type="match status" value="2"/>
</dbReference>
<dbReference type="Pfam" id="PF12796">
    <property type="entry name" value="Ank_2"/>
    <property type="match status" value="1"/>
</dbReference>
<dbReference type="Gene3D" id="1.25.40.20">
    <property type="entry name" value="Ankyrin repeat-containing domain"/>
    <property type="match status" value="1"/>
</dbReference>
<dbReference type="InterPro" id="IPR036770">
    <property type="entry name" value="Ankyrin_rpt-contain_sf"/>
</dbReference>